<dbReference type="EMBL" id="WIXP02000005">
    <property type="protein sequence ID" value="KAF6210757.1"/>
    <property type="molecule type" value="Genomic_DNA"/>
</dbReference>
<dbReference type="AlphaFoldDB" id="A0A8S9XP78"/>
<proteinExistence type="predicted"/>
<organism evidence="1 2">
    <name type="scientific">Apolygus lucorum</name>
    <name type="common">Small green plant bug</name>
    <name type="synonym">Lygocoris lucorum</name>
    <dbReference type="NCBI Taxonomy" id="248454"/>
    <lineage>
        <taxon>Eukaryota</taxon>
        <taxon>Metazoa</taxon>
        <taxon>Ecdysozoa</taxon>
        <taxon>Arthropoda</taxon>
        <taxon>Hexapoda</taxon>
        <taxon>Insecta</taxon>
        <taxon>Pterygota</taxon>
        <taxon>Neoptera</taxon>
        <taxon>Paraneoptera</taxon>
        <taxon>Hemiptera</taxon>
        <taxon>Heteroptera</taxon>
        <taxon>Panheteroptera</taxon>
        <taxon>Cimicomorpha</taxon>
        <taxon>Miridae</taxon>
        <taxon>Mirini</taxon>
        <taxon>Apolygus</taxon>
    </lineage>
</organism>
<gene>
    <name evidence="1" type="ORF">GE061_013867</name>
</gene>
<keyword evidence="2" id="KW-1185">Reference proteome</keyword>
<evidence type="ECO:0000313" key="1">
    <source>
        <dbReference type="EMBL" id="KAF6210757.1"/>
    </source>
</evidence>
<name>A0A8S9XP78_APOLU</name>
<evidence type="ECO:0000313" key="2">
    <source>
        <dbReference type="Proteomes" id="UP000466442"/>
    </source>
</evidence>
<reference evidence="1" key="1">
    <citation type="journal article" date="2021" name="Mol. Ecol. Resour.">
        <title>Apolygus lucorum genome provides insights into omnivorousness and mesophyll feeding.</title>
        <authorList>
            <person name="Liu Y."/>
            <person name="Liu H."/>
            <person name="Wang H."/>
            <person name="Huang T."/>
            <person name="Liu B."/>
            <person name="Yang B."/>
            <person name="Yin L."/>
            <person name="Li B."/>
            <person name="Zhang Y."/>
            <person name="Zhang S."/>
            <person name="Jiang F."/>
            <person name="Zhang X."/>
            <person name="Ren Y."/>
            <person name="Wang B."/>
            <person name="Wang S."/>
            <person name="Lu Y."/>
            <person name="Wu K."/>
            <person name="Fan W."/>
            <person name="Wang G."/>
        </authorList>
    </citation>
    <scope>NUCLEOTIDE SEQUENCE</scope>
    <source>
        <strain evidence="1">12Hb</strain>
    </source>
</reference>
<accession>A0A8S9XP78</accession>
<dbReference type="Proteomes" id="UP000466442">
    <property type="component" value="Linkage Group LG5"/>
</dbReference>
<protein>
    <submittedName>
        <fullName evidence="1">Uncharacterized protein</fullName>
    </submittedName>
</protein>
<comment type="caution">
    <text evidence="1">The sequence shown here is derived from an EMBL/GenBank/DDBJ whole genome shotgun (WGS) entry which is preliminary data.</text>
</comment>
<sequence length="132" mass="15157">MNALNSKLLENRGNPSERHKTDAESISHVVDFSGIITYSSEMMRFEISELRALIVAEIIETNLIGYRTWLSCFDWVYTGWDPKSIGFCPSNYGYDTLEDFLSGEVPEVQMIWDQSMKDHFLDLVVIPKRAKG</sequence>